<dbReference type="InterPro" id="IPR046431">
    <property type="entry name" value="FAF_dom"/>
</dbReference>
<evidence type="ECO:0000313" key="4">
    <source>
        <dbReference type="Proteomes" id="UP001443914"/>
    </source>
</evidence>
<comment type="similarity">
    <text evidence="1">Belongs to the fantastic four family.</text>
</comment>
<evidence type="ECO:0000313" key="3">
    <source>
        <dbReference type="EMBL" id="KAK9733518.1"/>
    </source>
</evidence>
<dbReference type="InterPro" id="IPR021410">
    <property type="entry name" value="FAF"/>
</dbReference>
<sequence>MSTTLCQIVQPRGIQLRDLSGWSLLQSLSNPRKDAQIEDEKVYIHPLTERAKSALSEKSLEMCTESLGSETGSVISENEDDLISSISKPPRTTLPCYSSRKLRLCKTTDLPPPLSTIVRSGSSCGVRVKSLREDGRLVLKAVSVGTPRTCFKAVRRDGTLQLRMFCGETDVSQNQNEFDVIDDDHDDDEKDDVDEFELDSFGRSGRCKEEEDRRPEIRNWEAIWVSVS</sequence>
<feature type="domain" description="FAF" evidence="2">
    <location>
        <begin position="110"/>
        <end position="164"/>
    </location>
</feature>
<accession>A0AAW1LDA2</accession>
<dbReference type="Pfam" id="PF11250">
    <property type="entry name" value="FAF"/>
    <property type="match status" value="1"/>
</dbReference>
<gene>
    <name evidence="3" type="ORF">RND81_04G072600</name>
</gene>
<evidence type="ECO:0000256" key="1">
    <source>
        <dbReference type="ARBA" id="ARBA00008690"/>
    </source>
</evidence>
<dbReference type="PANTHER" id="PTHR33155:SF8">
    <property type="entry name" value="PROTEIN FANTASTIC FOUR 1"/>
    <property type="match status" value="1"/>
</dbReference>
<dbReference type="AlphaFoldDB" id="A0AAW1LDA2"/>
<dbReference type="Proteomes" id="UP001443914">
    <property type="component" value="Unassembled WGS sequence"/>
</dbReference>
<name>A0AAW1LDA2_SAPOF</name>
<proteinExistence type="inferred from homology"/>
<keyword evidence="4" id="KW-1185">Reference proteome</keyword>
<reference evidence="3" key="1">
    <citation type="submission" date="2024-03" db="EMBL/GenBank/DDBJ databases">
        <title>WGS assembly of Saponaria officinalis var. Norfolk2.</title>
        <authorList>
            <person name="Jenkins J."/>
            <person name="Shu S."/>
            <person name="Grimwood J."/>
            <person name="Barry K."/>
            <person name="Goodstein D."/>
            <person name="Schmutz J."/>
            <person name="Leebens-Mack J."/>
            <person name="Osbourn A."/>
        </authorList>
    </citation>
    <scope>NUCLEOTIDE SEQUENCE [LARGE SCALE GENOMIC DNA]</scope>
    <source>
        <strain evidence="3">JIC</strain>
    </source>
</reference>
<comment type="caution">
    <text evidence="3">The sequence shown here is derived from an EMBL/GenBank/DDBJ whole genome shotgun (WGS) entry which is preliminary data.</text>
</comment>
<protein>
    <recommendedName>
        <fullName evidence="2">FAF domain-containing protein</fullName>
    </recommendedName>
</protein>
<dbReference type="EMBL" id="JBDFQZ010000004">
    <property type="protein sequence ID" value="KAK9733518.1"/>
    <property type="molecule type" value="Genomic_DNA"/>
</dbReference>
<dbReference type="PANTHER" id="PTHR33155">
    <property type="entry name" value="FANTASTIC FOUR-LIKE PROTEIN (DUF3049)"/>
    <property type="match status" value="1"/>
</dbReference>
<evidence type="ECO:0000259" key="2">
    <source>
        <dbReference type="Pfam" id="PF11250"/>
    </source>
</evidence>
<organism evidence="3 4">
    <name type="scientific">Saponaria officinalis</name>
    <name type="common">Common soapwort</name>
    <name type="synonym">Lychnis saponaria</name>
    <dbReference type="NCBI Taxonomy" id="3572"/>
    <lineage>
        <taxon>Eukaryota</taxon>
        <taxon>Viridiplantae</taxon>
        <taxon>Streptophyta</taxon>
        <taxon>Embryophyta</taxon>
        <taxon>Tracheophyta</taxon>
        <taxon>Spermatophyta</taxon>
        <taxon>Magnoliopsida</taxon>
        <taxon>eudicotyledons</taxon>
        <taxon>Gunneridae</taxon>
        <taxon>Pentapetalae</taxon>
        <taxon>Caryophyllales</taxon>
        <taxon>Caryophyllaceae</taxon>
        <taxon>Caryophylleae</taxon>
        <taxon>Saponaria</taxon>
    </lineage>
</organism>